<comment type="caution">
    <text evidence="1">The sequence shown here is derived from an EMBL/GenBank/DDBJ whole genome shotgun (WGS) entry which is preliminary data.</text>
</comment>
<gene>
    <name evidence="1" type="ORF">E2C01_077314</name>
</gene>
<reference evidence="1 2" key="1">
    <citation type="submission" date="2019-05" db="EMBL/GenBank/DDBJ databases">
        <title>Another draft genome of Portunus trituberculatus and its Hox gene families provides insights of decapod evolution.</title>
        <authorList>
            <person name="Jeong J.-H."/>
            <person name="Song I."/>
            <person name="Kim S."/>
            <person name="Choi T."/>
            <person name="Kim D."/>
            <person name="Ryu S."/>
            <person name="Kim W."/>
        </authorList>
    </citation>
    <scope>NUCLEOTIDE SEQUENCE [LARGE SCALE GENOMIC DNA]</scope>
    <source>
        <tissue evidence="1">Muscle</tissue>
    </source>
</reference>
<name>A0A5B7IL36_PORTR</name>
<evidence type="ECO:0000313" key="2">
    <source>
        <dbReference type="Proteomes" id="UP000324222"/>
    </source>
</evidence>
<evidence type="ECO:0000313" key="1">
    <source>
        <dbReference type="EMBL" id="MPC82639.1"/>
    </source>
</evidence>
<dbReference type="AlphaFoldDB" id="A0A5B7IL36"/>
<dbReference type="Proteomes" id="UP000324222">
    <property type="component" value="Unassembled WGS sequence"/>
</dbReference>
<sequence length="66" mass="8023">MTTTATGQNKLRQIRISTLRIPSLPATLRRKLISRLSEFHSRPVRFRRSFDRILWRWWRRGKVFAV</sequence>
<organism evidence="1 2">
    <name type="scientific">Portunus trituberculatus</name>
    <name type="common">Swimming crab</name>
    <name type="synonym">Neptunus trituberculatus</name>
    <dbReference type="NCBI Taxonomy" id="210409"/>
    <lineage>
        <taxon>Eukaryota</taxon>
        <taxon>Metazoa</taxon>
        <taxon>Ecdysozoa</taxon>
        <taxon>Arthropoda</taxon>
        <taxon>Crustacea</taxon>
        <taxon>Multicrustacea</taxon>
        <taxon>Malacostraca</taxon>
        <taxon>Eumalacostraca</taxon>
        <taxon>Eucarida</taxon>
        <taxon>Decapoda</taxon>
        <taxon>Pleocyemata</taxon>
        <taxon>Brachyura</taxon>
        <taxon>Eubrachyura</taxon>
        <taxon>Portunoidea</taxon>
        <taxon>Portunidae</taxon>
        <taxon>Portuninae</taxon>
        <taxon>Portunus</taxon>
    </lineage>
</organism>
<dbReference type="EMBL" id="VSRR010060347">
    <property type="protein sequence ID" value="MPC82639.1"/>
    <property type="molecule type" value="Genomic_DNA"/>
</dbReference>
<proteinExistence type="predicted"/>
<keyword evidence="2" id="KW-1185">Reference proteome</keyword>
<accession>A0A5B7IL36</accession>
<protein>
    <submittedName>
        <fullName evidence="1">Uncharacterized protein</fullName>
    </submittedName>
</protein>